<protein>
    <recommendedName>
        <fullName evidence="4">Secreted protein</fullName>
    </recommendedName>
</protein>
<organism evidence="2 3">
    <name type="scientific">Sphingomonas astaxanthinifaciens DSM 22298</name>
    <dbReference type="NCBI Taxonomy" id="1123267"/>
    <lineage>
        <taxon>Bacteria</taxon>
        <taxon>Pseudomonadati</taxon>
        <taxon>Pseudomonadota</taxon>
        <taxon>Alphaproteobacteria</taxon>
        <taxon>Sphingomonadales</taxon>
        <taxon>Sphingomonadaceae</taxon>
        <taxon>Sphingomonas</taxon>
    </lineage>
</organism>
<keyword evidence="1" id="KW-0812">Transmembrane</keyword>
<evidence type="ECO:0008006" key="4">
    <source>
        <dbReference type="Google" id="ProtNLM"/>
    </source>
</evidence>
<comment type="caution">
    <text evidence="2">The sequence shown here is derived from an EMBL/GenBank/DDBJ whole genome shotgun (WGS) entry which is preliminary data.</text>
</comment>
<reference evidence="3" key="1">
    <citation type="journal article" date="2019" name="Int. J. Syst. Evol. Microbiol.">
        <title>The Global Catalogue of Microorganisms (GCM) 10K type strain sequencing project: providing services to taxonomists for standard genome sequencing and annotation.</title>
        <authorList>
            <consortium name="The Broad Institute Genomics Platform"/>
            <consortium name="The Broad Institute Genome Sequencing Center for Infectious Disease"/>
            <person name="Wu L."/>
            <person name="Ma J."/>
        </authorList>
    </citation>
    <scope>NUCLEOTIDE SEQUENCE [LARGE SCALE GENOMIC DNA]</scope>
    <source>
        <strain evidence="3">NBRC 102146</strain>
    </source>
</reference>
<evidence type="ECO:0000313" key="2">
    <source>
        <dbReference type="EMBL" id="GLR48571.1"/>
    </source>
</evidence>
<name>A0ABQ5ZAQ8_9SPHN</name>
<keyword evidence="1" id="KW-1133">Transmembrane helix</keyword>
<evidence type="ECO:0000256" key="1">
    <source>
        <dbReference type="SAM" id="Phobius"/>
    </source>
</evidence>
<dbReference type="EMBL" id="BSOO01000029">
    <property type="protein sequence ID" value="GLR48571.1"/>
    <property type="molecule type" value="Genomic_DNA"/>
</dbReference>
<dbReference type="Pfam" id="PF07330">
    <property type="entry name" value="DUF1467"/>
    <property type="match status" value="1"/>
</dbReference>
<proteinExistence type="predicted"/>
<keyword evidence="1" id="KW-0472">Membrane</keyword>
<dbReference type="RefSeq" id="WP_029940878.1">
    <property type="nucleotide sequence ID" value="NZ_BSOO01000029.1"/>
</dbReference>
<evidence type="ECO:0000313" key="3">
    <source>
        <dbReference type="Proteomes" id="UP001156703"/>
    </source>
</evidence>
<accession>A0ABQ5ZAQ8</accession>
<keyword evidence="3" id="KW-1185">Reference proteome</keyword>
<dbReference type="Proteomes" id="UP001156703">
    <property type="component" value="Unassembled WGS sequence"/>
</dbReference>
<feature type="transmembrane region" description="Helical" evidence="1">
    <location>
        <begin position="6"/>
        <end position="26"/>
    </location>
</feature>
<sequence>MKIGSALAIYFLFFTFTAFLLLPFGVRTAEEVGEKAELGHAESAPHRFDLKRHLVRSAIVSALLFALFYANYVFGWIGAEDLDFYN</sequence>
<gene>
    <name evidence="2" type="ORF">GCM10007925_22880</name>
</gene>
<dbReference type="InterPro" id="IPR009935">
    <property type="entry name" value="DUF1467"/>
</dbReference>
<feature type="transmembrane region" description="Helical" evidence="1">
    <location>
        <begin position="54"/>
        <end position="77"/>
    </location>
</feature>